<name>A0A1H8RQQ0_9RHOB</name>
<feature type="transmembrane region" description="Helical" evidence="6">
    <location>
        <begin position="268"/>
        <end position="287"/>
    </location>
</feature>
<keyword evidence="2" id="KW-1003">Cell membrane</keyword>
<evidence type="ECO:0000256" key="3">
    <source>
        <dbReference type="ARBA" id="ARBA00022692"/>
    </source>
</evidence>
<keyword evidence="5 6" id="KW-0472">Membrane</keyword>
<protein>
    <submittedName>
        <fullName evidence="7">Lipopolysaccharide export system permease protein</fullName>
    </submittedName>
</protein>
<feature type="transmembrane region" description="Helical" evidence="6">
    <location>
        <begin position="43"/>
        <end position="66"/>
    </location>
</feature>
<dbReference type="Pfam" id="PF03739">
    <property type="entry name" value="LptF_LptG"/>
    <property type="match status" value="1"/>
</dbReference>
<feature type="transmembrane region" description="Helical" evidence="6">
    <location>
        <begin position="87"/>
        <end position="110"/>
    </location>
</feature>
<dbReference type="GO" id="GO:0055085">
    <property type="term" value="P:transmembrane transport"/>
    <property type="evidence" value="ECO:0007669"/>
    <property type="project" value="InterPro"/>
</dbReference>
<evidence type="ECO:0000256" key="2">
    <source>
        <dbReference type="ARBA" id="ARBA00022475"/>
    </source>
</evidence>
<dbReference type="STRING" id="569882.SAMN04490248_10973"/>
<dbReference type="NCBIfam" id="TIGR04407">
    <property type="entry name" value="LptF_YjgP"/>
    <property type="match status" value="1"/>
</dbReference>
<organism evidence="7 8">
    <name type="scientific">Salinihabitans flavidus</name>
    <dbReference type="NCBI Taxonomy" id="569882"/>
    <lineage>
        <taxon>Bacteria</taxon>
        <taxon>Pseudomonadati</taxon>
        <taxon>Pseudomonadota</taxon>
        <taxon>Alphaproteobacteria</taxon>
        <taxon>Rhodobacterales</taxon>
        <taxon>Roseobacteraceae</taxon>
        <taxon>Salinihabitans</taxon>
    </lineage>
</organism>
<dbReference type="GO" id="GO:0015920">
    <property type="term" value="P:lipopolysaccharide transport"/>
    <property type="evidence" value="ECO:0007669"/>
    <property type="project" value="TreeGrafter"/>
</dbReference>
<evidence type="ECO:0000256" key="6">
    <source>
        <dbReference type="SAM" id="Phobius"/>
    </source>
</evidence>
<dbReference type="PANTHER" id="PTHR33529:SF6">
    <property type="entry name" value="YJGP_YJGQ FAMILY PERMEASE"/>
    <property type="match status" value="1"/>
</dbReference>
<feature type="transmembrane region" description="Helical" evidence="6">
    <location>
        <begin position="328"/>
        <end position="347"/>
    </location>
</feature>
<dbReference type="Proteomes" id="UP000198893">
    <property type="component" value="Unassembled WGS sequence"/>
</dbReference>
<proteinExistence type="predicted"/>
<accession>A0A1H8RQQ0</accession>
<dbReference type="GO" id="GO:0043190">
    <property type="term" value="C:ATP-binding cassette (ABC) transporter complex"/>
    <property type="evidence" value="ECO:0007669"/>
    <property type="project" value="InterPro"/>
</dbReference>
<evidence type="ECO:0000256" key="1">
    <source>
        <dbReference type="ARBA" id="ARBA00004651"/>
    </source>
</evidence>
<evidence type="ECO:0000256" key="5">
    <source>
        <dbReference type="ARBA" id="ARBA00023136"/>
    </source>
</evidence>
<evidence type="ECO:0000313" key="8">
    <source>
        <dbReference type="Proteomes" id="UP000198893"/>
    </source>
</evidence>
<dbReference type="InterPro" id="IPR030922">
    <property type="entry name" value="LptF"/>
</dbReference>
<evidence type="ECO:0000256" key="4">
    <source>
        <dbReference type="ARBA" id="ARBA00022989"/>
    </source>
</evidence>
<dbReference type="PANTHER" id="PTHR33529">
    <property type="entry name" value="SLR0882 PROTEIN-RELATED"/>
    <property type="match status" value="1"/>
</dbReference>
<dbReference type="InterPro" id="IPR005495">
    <property type="entry name" value="LptG/LptF_permease"/>
</dbReference>
<dbReference type="AlphaFoldDB" id="A0A1H8RQQ0"/>
<keyword evidence="3 6" id="KW-0812">Transmembrane</keyword>
<evidence type="ECO:0000313" key="7">
    <source>
        <dbReference type="EMBL" id="SEO68283.1"/>
    </source>
</evidence>
<dbReference type="EMBL" id="FODS01000009">
    <property type="protein sequence ID" value="SEO68283.1"/>
    <property type="molecule type" value="Genomic_DNA"/>
</dbReference>
<sequence length="360" mass="39585">MVLFGFFALVLVAVYWVNRAVVLFDRLIGDGQTAGVFLEFTVLSLTGVVSLVLPMSAFAAAVYVTNRLSSDSELTVMQATGFSPWRLARPVVLFGCLVALMMAMLMHFLVPASLAQLDKRQTEISQNVSARLLSEGSFLHPSPGITFYIRQIAPDGVLRDIFVSDRRKGQEVITHTAAEAYLLRDDNGPKLVMVDGLTQIHRRDIDRLFTTNFADFSIDISALVDSDRSDGRQLRHLSTHELLTRSEAVAAELGLGRGSVLEEAHDRFNQPIMCLVAALIGFATLLTGGYSRFGVWRQIVTAFVLLILVEVLKNSVTDPVRGNADLWPITYLPSVAGLGIALSLLALSARPLNLWRRLAQ</sequence>
<keyword evidence="4 6" id="KW-1133">Transmembrane helix</keyword>
<keyword evidence="8" id="KW-1185">Reference proteome</keyword>
<reference evidence="7 8" key="1">
    <citation type="submission" date="2016-10" db="EMBL/GenBank/DDBJ databases">
        <authorList>
            <person name="de Groot N.N."/>
        </authorList>
    </citation>
    <scope>NUCLEOTIDE SEQUENCE [LARGE SCALE GENOMIC DNA]</scope>
    <source>
        <strain evidence="7 8">DSM 27842</strain>
    </source>
</reference>
<comment type="subcellular location">
    <subcellularLocation>
        <location evidence="1">Cell membrane</location>
        <topology evidence="1">Multi-pass membrane protein</topology>
    </subcellularLocation>
</comment>
<gene>
    <name evidence="7" type="ORF">SAMN04490248_10973</name>
</gene>